<feature type="region of interest" description="Disordered" evidence="1">
    <location>
        <begin position="46"/>
        <end position="96"/>
    </location>
</feature>
<proteinExistence type="predicted"/>
<accession>A0A2V4AYG2</accession>
<dbReference type="Gene3D" id="2.130.10.10">
    <property type="entry name" value="YVTN repeat-like/Quinoprotein amine dehydrogenase"/>
    <property type="match status" value="1"/>
</dbReference>
<evidence type="ECO:0000256" key="1">
    <source>
        <dbReference type="SAM" id="MobiDB-lite"/>
    </source>
</evidence>
<dbReference type="InterPro" id="IPR019198">
    <property type="entry name" value="Beta_propeller_containing"/>
</dbReference>
<comment type="caution">
    <text evidence="2">The sequence shown here is derived from an EMBL/GenBank/DDBJ whole genome shotgun (WGS) entry which is preliminary data.</text>
</comment>
<dbReference type="EMBL" id="MASW01000002">
    <property type="protein sequence ID" value="PXY27010.1"/>
    <property type="molecule type" value="Genomic_DNA"/>
</dbReference>
<sequence length="551" mass="57771">MLVSVALLTAPACTGSSAGPPSAGQASLAAFGSCDAALEGLREALRSGAPAPQPADREGAVVAQGAAPAGAVPDVRAEASAPAHSTTNNHEQGVEEPDIVQTDGRRIVTVADGRLRVLDAATRTQTSTLDLPGGGRPSRLLLDGDRALVAGQDGRLTLVDLAGAPRTIGTLSVPGTMVDARLVNGRARVVLHTLPRFPRDVPMPQPAAAAGAMTLDDWLPRYELEAGGRSESGRLVDCDRVLHPRRYTATGMLTVLSIDLAGELGTGEPVTIAADGRVVYGTAETLYVAHDATGRTEIHAFDITGAGPARHVASGVVEGTLLNQYAMSEHDGHLRVATTTGADNTVTVLARRGDRLTEAGRLGGLGKGERIYAVRYFGPVGYVVTFRQTDPLYTLDLADPAAPRAVGELKITGYSAYLHRAGEGRLIGVGQEADLQGRALGMQVSLFDVADPARPRRVAQHRLTGGLAQVESDTHAFLYWEPERLLVLPTDTDALVLRVGDGNLTERTRIAHATPVLRALVIGADLWTVSASGALVHDLATLTERSRIPFP</sequence>
<name>A0A2V4AYG2_9PSEU</name>
<feature type="compositionally biased region" description="Low complexity" evidence="1">
    <location>
        <begin position="60"/>
        <end position="73"/>
    </location>
</feature>
<gene>
    <name evidence="2" type="ORF">BAY60_10970</name>
</gene>
<evidence type="ECO:0000313" key="3">
    <source>
        <dbReference type="Proteomes" id="UP000249915"/>
    </source>
</evidence>
<dbReference type="SUPFAM" id="SSF50998">
    <property type="entry name" value="Quinoprotein alcohol dehydrogenase-like"/>
    <property type="match status" value="1"/>
</dbReference>
<dbReference type="Pfam" id="PF09826">
    <property type="entry name" value="Beta_propel"/>
    <property type="match status" value="1"/>
</dbReference>
<dbReference type="InterPro" id="IPR015943">
    <property type="entry name" value="WD40/YVTN_repeat-like_dom_sf"/>
</dbReference>
<protein>
    <submittedName>
        <fullName evidence="2">Uncharacterized protein</fullName>
    </submittedName>
</protein>
<keyword evidence="3" id="KW-1185">Reference proteome</keyword>
<dbReference type="AlphaFoldDB" id="A0A2V4AYG2"/>
<dbReference type="Proteomes" id="UP000249915">
    <property type="component" value="Unassembled WGS sequence"/>
</dbReference>
<evidence type="ECO:0000313" key="2">
    <source>
        <dbReference type="EMBL" id="PXY27010.1"/>
    </source>
</evidence>
<organism evidence="2 3">
    <name type="scientific">Prauserella muralis</name>
    <dbReference type="NCBI Taxonomy" id="588067"/>
    <lineage>
        <taxon>Bacteria</taxon>
        <taxon>Bacillati</taxon>
        <taxon>Actinomycetota</taxon>
        <taxon>Actinomycetes</taxon>
        <taxon>Pseudonocardiales</taxon>
        <taxon>Pseudonocardiaceae</taxon>
        <taxon>Prauserella</taxon>
    </lineage>
</organism>
<reference evidence="2 3" key="1">
    <citation type="submission" date="2016-07" db="EMBL/GenBank/DDBJ databases">
        <title>Draft genome sequence of Prauserella muralis DSM 45305, isolated from a mould-covered wall in an indoor environment.</title>
        <authorList>
            <person name="Ruckert C."/>
            <person name="Albersmeier A."/>
            <person name="Jiang C.-L."/>
            <person name="Jiang Y."/>
            <person name="Kalinowski J."/>
            <person name="Schneider O."/>
            <person name="Winkler A."/>
            <person name="Zotchev S.B."/>
        </authorList>
    </citation>
    <scope>NUCLEOTIDE SEQUENCE [LARGE SCALE GENOMIC DNA]</scope>
    <source>
        <strain evidence="2 3">DSM 45305</strain>
    </source>
</reference>
<dbReference type="InterPro" id="IPR011047">
    <property type="entry name" value="Quinoprotein_ADH-like_sf"/>
</dbReference>